<dbReference type="RefSeq" id="WP_419192425.1">
    <property type="nucleotide sequence ID" value="NZ_CP036287.1"/>
</dbReference>
<dbReference type="EMBL" id="CP036287">
    <property type="protein sequence ID" value="QDU67421.1"/>
    <property type="molecule type" value="Genomic_DNA"/>
</dbReference>
<accession>A0A518BKC2</accession>
<gene>
    <name evidence="2" type="ORF">Pla133_25040</name>
</gene>
<dbReference type="KEGG" id="pbap:Pla133_25040"/>
<evidence type="ECO:0000313" key="2">
    <source>
        <dbReference type="EMBL" id="QDU67421.1"/>
    </source>
</evidence>
<sequence length="50" mass="5479" precursor="true">MQNRSILRKARLLAIPALLAGMVSAAQNDITSSPCAFEKGKCYKLTYHPT</sequence>
<organism evidence="2 3">
    <name type="scientific">Engelhardtia mirabilis</name>
    <dbReference type="NCBI Taxonomy" id="2528011"/>
    <lineage>
        <taxon>Bacteria</taxon>
        <taxon>Pseudomonadati</taxon>
        <taxon>Planctomycetota</taxon>
        <taxon>Planctomycetia</taxon>
        <taxon>Planctomycetia incertae sedis</taxon>
        <taxon>Engelhardtia</taxon>
    </lineage>
</organism>
<proteinExistence type="predicted"/>
<dbReference type="AlphaFoldDB" id="A0A518BKC2"/>
<reference evidence="2 3" key="1">
    <citation type="submission" date="2019-02" db="EMBL/GenBank/DDBJ databases">
        <title>Deep-cultivation of Planctomycetes and their phenomic and genomic characterization uncovers novel biology.</title>
        <authorList>
            <person name="Wiegand S."/>
            <person name="Jogler M."/>
            <person name="Boedeker C."/>
            <person name="Pinto D."/>
            <person name="Vollmers J."/>
            <person name="Rivas-Marin E."/>
            <person name="Kohn T."/>
            <person name="Peeters S.H."/>
            <person name="Heuer A."/>
            <person name="Rast P."/>
            <person name="Oberbeckmann S."/>
            <person name="Bunk B."/>
            <person name="Jeske O."/>
            <person name="Meyerdierks A."/>
            <person name="Storesund J.E."/>
            <person name="Kallscheuer N."/>
            <person name="Luecker S."/>
            <person name="Lage O.M."/>
            <person name="Pohl T."/>
            <person name="Merkel B.J."/>
            <person name="Hornburger P."/>
            <person name="Mueller R.-W."/>
            <person name="Bruemmer F."/>
            <person name="Labrenz M."/>
            <person name="Spormann A.M."/>
            <person name="Op den Camp H."/>
            <person name="Overmann J."/>
            <person name="Amann R."/>
            <person name="Jetten M.S.M."/>
            <person name="Mascher T."/>
            <person name="Medema M.H."/>
            <person name="Devos D.P."/>
            <person name="Kaster A.-K."/>
            <person name="Ovreas L."/>
            <person name="Rohde M."/>
            <person name="Galperin M.Y."/>
            <person name="Jogler C."/>
        </authorList>
    </citation>
    <scope>NUCLEOTIDE SEQUENCE [LARGE SCALE GENOMIC DNA]</scope>
    <source>
        <strain evidence="2 3">Pla133</strain>
    </source>
</reference>
<evidence type="ECO:0000313" key="3">
    <source>
        <dbReference type="Proteomes" id="UP000316921"/>
    </source>
</evidence>
<keyword evidence="3" id="KW-1185">Reference proteome</keyword>
<keyword evidence="1" id="KW-0732">Signal</keyword>
<evidence type="ECO:0000256" key="1">
    <source>
        <dbReference type="SAM" id="SignalP"/>
    </source>
</evidence>
<dbReference type="Proteomes" id="UP000316921">
    <property type="component" value="Chromosome"/>
</dbReference>
<feature type="signal peptide" evidence="1">
    <location>
        <begin position="1"/>
        <end position="25"/>
    </location>
</feature>
<feature type="chain" id="PRO_5021733000" evidence="1">
    <location>
        <begin position="26"/>
        <end position="50"/>
    </location>
</feature>
<name>A0A518BKC2_9BACT</name>
<protein>
    <submittedName>
        <fullName evidence="2">Uncharacterized protein</fullName>
    </submittedName>
</protein>